<dbReference type="EMBL" id="JABXXO010000013">
    <property type="protein sequence ID" value="KAF7761657.1"/>
    <property type="molecule type" value="Genomic_DNA"/>
</dbReference>
<feature type="region of interest" description="Disordered" evidence="1">
    <location>
        <begin position="1"/>
        <end position="139"/>
    </location>
</feature>
<organism evidence="2 3">
    <name type="scientific">Agaricus bisporus var. burnettii</name>
    <dbReference type="NCBI Taxonomy" id="192524"/>
    <lineage>
        <taxon>Eukaryota</taxon>
        <taxon>Fungi</taxon>
        <taxon>Dikarya</taxon>
        <taxon>Basidiomycota</taxon>
        <taxon>Agaricomycotina</taxon>
        <taxon>Agaricomycetes</taxon>
        <taxon>Agaricomycetidae</taxon>
        <taxon>Agaricales</taxon>
        <taxon>Agaricineae</taxon>
        <taxon>Agaricaceae</taxon>
        <taxon>Agaricus</taxon>
    </lineage>
</organism>
<protein>
    <submittedName>
        <fullName evidence="2">Uncharacterized protein</fullName>
    </submittedName>
</protein>
<dbReference type="AlphaFoldDB" id="A0A8H7C382"/>
<feature type="compositionally biased region" description="Polar residues" evidence="1">
    <location>
        <begin position="283"/>
        <end position="292"/>
    </location>
</feature>
<gene>
    <name evidence="2" type="ORF">Agabi119p4_9649</name>
</gene>
<reference evidence="2 3" key="1">
    <citation type="journal article" name="Sci. Rep.">
        <title>Telomere-to-telomere assembled and centromere annotated genomes of the two main subspecies of the button mushroom Agaricus bisporus reveal especially polymorphic chromosome ends.</title>
        <authorList>
            <person name="Sonnenberg A.S.M."/>
            <person name="Sedaghat-Telgerd N."/>
            <person name="Lavrijssen B."/>
            <person name="Ohm R.A."/>
            <person name="Hendrickx P.M."/>
            <person name="Scholtmeijer K."/>
            <person name="Baars J.J.P."/>
            <person name="van Peer A."/>
        </authorList>
    </citation>
    <scope>NUCLEOTIDE SEQUENCE [LARGE SCALE GENOMIC DNA]</scope>
    <source>
        <strain evidence="2 3">H119_p4</strain>
    </source>
</reference>
<feature type="compositionally biased region" description="Basic and acidic residues" evidence="1">
    <location>
        <begin position="158"/>
        <end position="169"/>
    </location>
</feature>
<feature type="compositionally biased region" description="Polar residues" evidence="1">
    <location>
        <begin position="1"/>
        <end position="24"/>
    </location>
</feature>
<name>A0A8H7C382_AGABI</name>
<evidence type="ECO:0000256" key="1">
    <source>
        <dbReference type="SAM" id="MobiDB-lite"/>
    </source>
</evidence>
<evidence type="ECO:0000313" key="2">
    <source>
        <dbReference type="EMBL" id="KAF7761657.1"/>
    </source>
</evidence>
<sequence length="452" mass="51897">MSSASHTYGTRSRTALSRAGSSRKTGNERESDLAPDLGESQLRVAEGTLVADQTSLGHDVPGSFPDPRHRNVETSRPVLNDNDISLHVRFENPDQSTPRRLLERSQSLDSFTRTSEEYKDERSSTLDKGKTTDPMNWGNVDISKSELDVNTQRALIDKANEEKNLKSSDDPETVSEESDQFEMIDQTGTTSPIDTGDEDKTDPEYEIRKENLKNEFRRKLKLLQDKRTRKPARSPKRNRNPSLEPMSEEVGHMIHKAAGKHRVESRNTAKRKSRCSGIEFLKPSNQLPQNSFIGRRLHQKCSISKSEASERSEEYDNDTDSFDSESQGSSDDPGDGGRIMHQYDRRKPKYKEIAPTKPAMFNGEANILKFHRYMSQCERYLDEGNVPKYDRVAKCSDFLEGKAYKYYSTEVSFNEEQWSTERFFQGLFNYCFPPDFKLKQCERLERFNQSDC</sequence>
<accession>A0A8H7C382</accession>
<dbReference type="Proteomes" id="UP000629468">
    <property type="component" value="Unassembled WGS sequence"/>
</dbReference>
<evidence type="ECO:0000313" key="3">
    <source>
        <dbReference type="Proteomes" id="UP000629468"/>
    </source>
</evidence>
<feature type="compositionally biased region" description="Acidic residues" evidence="1">
    <location>
        <begin position="170"/>
        <end position="182"/>
    </location>
</feature>
<feature type="compositionally biased region" description="Basic and acidic residues" evidence="1">
    <location>
        <begin position="114"/>
        <end position="131"/>
    </location>
</feature>
<feature type="compositionally biased region" description="Basic and acidic residues" evidence="1">
    <location>
        <begin position="341"/>
        <end position="351"/>
    </location>
</feature>
<feature type="compositionally biased region" description="Basic residues" evidence="1">
    <location>
        <begin position="227"/>
        <end position="239"/>
    </location>
</feature>
<proteinExistence type="predicted"/>
<feature type="compositionally biased region" description="Polar residues" evidence="1">
    <location>
        <begin position="93"/>
        <end position="113"/>
    </location>
</feature>
<comment type="caution">
    <text evidence="2">The sequence shown here is derived from an EMBL/GenBank/DDBJ whole genome shotgun (WGS) entry which is preliminary data.</text>
</comment>
<feature type="compositionally biased region" description="Basic and acidic residues" evidence="1">
    <location>
        <begin position="202"/>
        <end position="226"/>
    </location>
</feature>
<feature type="region of interest" description="Disordered" evidence="1">
    <location>
        <begin position="158"/>
        <end position="351"/>
    </location>
</feature>